<comment type="caution">
    <text evidence="2">The sequence shown here is derived from an EMBL/GenBank/DDBJ whole genome shotgun (WGS) entry which is preliminary data.</text>
</comment>
<dbReference type="RefSeq" id="WP_106566480.1">
    <property type="nucleotide sequence ID" value="NZ_PYGF01000002.1"/>
</dbReference>
<accession>A0A2P8EAR3</accession>
<evidence type="ECO:0000313" key="2">
    <source>
        <dbReference type="EMBL" id="PSL06561.1"/>
    </source>
</evidence>
<reference evidence="2 3" key="1">
    <citation type="submission" date="2018-03" db="EMBL/GenBank/DDBJ databases">
        <title>Genomic Encyclopedia of Archaeal and Bacterial Type Strains, Phase II (KMG-II): from individual species to whole genera.</title>
        <authorList>
            <person name="Goeker M."/>
        </authorList>
    </citation>
    <scope>NUCLEOTIDE SEQUENCE [LARGE SCALE GENOMIC DNA]</scope>
    <source>
        <strain evidence="2 3">DSM 28057</strain>
    </source>
</reference>
<dbReference type="Pfam" id="PF04266">
    <property type="entry name" value="ASCH"/>
    <property type="match status" value="1"/>
</dbReference>
<gene>
    <name evidence="2" type="ORF">CLV48_102378</name>
</gene>
<dbReference type="AlphaFoldDB" id="A0A2P8EAR3"/>
<dbReference type="Proteomes" id="UP000240708">
    <property type="component" value="Unassembled WGS sequence"/>
</dbReference>
<feature type="domain" description="ASCH" evidence="1">
    <location>
        <begin position="3"/>
        <end position="109"/>
    </location>
</feature>
<dbReference type="EMBL" id="PYGF01000002">
    <property type="protein sequence ID" value="PSL06561.1"/>
    <property type="molecule type" value="Genomic_DNA"/>
</dbReference>
<dbReference type="OrthoDB" id="883020at2"/>
<evidence type="ECO:0000313" key="3">
    <source>
        <dbReference type="Proteomes" id="UP000240708"/>
    </source>
</evidence>
<organism evidence="2 3">
    <name type="scientific">Cecembia rubra</name>
    <dbReference type="NCBI Taxonomy" id="1485585"/>
    <lineage>
        <taxon>Bacteria</taxon>
        <taxon>Pseudomonadati</taxon>
        <taxon>Bacteroidota</taxon>
        <taxon>Cytophagia</taxon>
        <taxon>Cytophagales</taxon>
        <taxon>Cyclobacteriaceae</taxon>
        <taxon>Cecembia</taxon>
    </lineage>
</organism>
<sequence length="138" mass="16353">MLLGFKERFEKPILDGTKKFTIRKKRRRVPKIGETLYMYKHIRTKNVRKITDQFTLTATQLVSAVIRQDSKKFWTVSIKVDGRRLDSSEIEAFVKADGFESVEDFRDYWLEGVRPDDVGLRIGDFDNHIIYHWTNILI</sequence>
<proteinExistence type="predicted"/>
<protein>
    <recommendedName>
        <fullName evidence="1">ASCH domain-containing protein</fullName>
    </recommendedName>
</protein>
<dbReference type="InterPro" id="IPR007374">
    <property type="entry name" value="ASCH_domain"/>
</dbReference>
<evidence type="ECO:0000259" key="1">
    <source>
        <dbReference type="Pfam" id="PF04266"/>
    </source>
</evidence>
<name>A0A2P8EAR3_9BACT</name>
<keyword evidence="3" id="KW-1185">Reference proteome</keyword>